<proteinExistence type="inferred from homology"/>
<dbReference type="Gene3D" id="1.10.150.20">
    <property type="entry name" value="5' to 3' exonuclease, C-terminal subdomain"/>
    <property type="match status" value="1"/>
</dbReference>
<dbReference type="InterPro" id="IPR013849">
    <property type="entry name" value="DNA_helicase_Holl-junc_RuvA_I"/>
</dbReference>
<evidence type="ECO:0000256" key="4">
    <source>
        <dbReference type="ARBA" id="ARBA00023172"/>
    </source>
</evidence>
<dbReference type="GO" id="GO:0048476">
    <property type="term" value="C:Holliday junction resolvase complex"/>
    <property type="evidence" value="ECO:0007669"/>
    <property type="project" value="UniProtKB-UniRule"/>
</dbReference>
<dbReference type="SUPFAM" id="SSF50249">
    <property type="entry name" value="Nucleic acid-binding proteins"/>
    <property type="match status" value="1"/>
</dbReference>
<feature type="domain" description="Helix-hairpin-helix DNA-binding motif class 1" evidence="7">
    <location>
        <begin position="107"/>
        <end position="126"/>
    </location>
</feature>
<keyword evidence="3 6" id="KW-0238">DNA-binding</keyword>
<dbReference type="Pfam" id="PF01330">
    <property type="entry name" value="RuvA_N"/>
    <property type="match status" value="1"/>
</dbReference>
<dbReference type="InterPro" id="IPR000085">
    <property type="entry name" value="RuvA"/>
</dbReference>
<evidence type="ECO:0000313" key="9">
    <source>
        <dbReference type="Proteomes" id="UP000199481"/>
    </source>
</evidence>
<keyword evidence="8" id="KW-0067">ATP-binding</keyword>
<dbReference type="InterPro" id="IPR012340">
    <property type="entry name" value="NA-bd_OB-fold"/>
</dbReference>
<evidence type="ECO:0000259" key="7">
    <source>
        <dbReference type="SMART" id="SM00278"/>
    </source>
</evidence>
<comment type="caution">
    <text evidence="6">Lacks conserved residue(s) required for the propagation of feature annotation.</text>
</comment>
<evidence type="ECO:0000313" key="8">
    <source>
        <dbReference type="EMBL" id="SDQ49321.1"/>
    </source>
</evidence>
<dbReference type="Proteomes" id="UP000199481">
    <property type="component" value="Unassembled WGS sequence"/>
</dbReference>
<evidence type="ECO:0000256" key="1">
    <source>
        <dbReference type="ARBA" id="ARBA00022490"/>
    </source>
</evidence>
<dbReference type="GO" id="GO:0009379">
    <property type="term" value="C:Holliday junction helicase complex"/>
    <property type="evidence" value="ECO:0007669"/>
    <property type="project" value="InterPro"/>
</dbReference>
<keyword evidence="8" id="KW-0378">Hydrolase</keyword>
<reference evidence="9" key="1">
    <citation type="submission" date="2016-10" db="EMBL/GenBank/DDBJ databases">
        <authorList>
            <person name="Varghese N."/>
            <person name="Submissions S."/>
        </authorList>
    </citation>
    <scope>NUCLEOTIDE SEQUENCE [LARGE SCALE GENOMIC DNA]</scope>
    <source>
        <strain evidence="9">MPL-11</strain>
    </source>
</reference>
<dbReference type="GO" id="GO:0000400">
    <property type="term" value="F:four-way junction DNA binding"/>
    <property type="evidence" value="ECO:0007669"/>
    <property type="project" value="UniProtKB-UniRule"/>
</dbReference>
<dbReference type="AlphaFoldDB" id="A0A1H1BBU4"/>
<dbReference type="GO" id="GO:0005737">
    <property type="term" value="C:cytoplasm"/>
    <property type="evidence" value="ECO:0007669"/>
    <property type="project" value="UniProtKB-SubCell"/>
</dbReference>
<evidence type="ECO:0000256" key="3">
    <source>
        <dbReference type="ARBA" id="ARBA00023125"/>
    </source>
</evidence>
<keyword evidence="1 6" id="KW-0963">Cytoplasm</keyword>
<dbReference type="InterPro" id="IPR003583">
    <property type="entry name" value="Hlx-hairpin-Hlx_DNA-bd_motif"/>
</dbReference>
<keyword evidence="8" id="KW-0347">Helicase</keyword>
<protein>
    <recommendedName>
        <fullName evidence="6">Holliday junction branch migration complex subunit RuvA</fullName>
    </recommendedName>
</protein>
<dbReference type="RefSeq" id="WP_089978323.1">
    <property type="nucleotide sequence ID" value="NZ_CP084916.1"/>
</dbReference>
<comment type="subcellular location">
    <subcellularLocation>
        <location evidence="6">Cytoplasm</location>
    </subcellularLocation>
</comment>
<dbReference type="GO" id="GO:0006281">
    <property type="term" value="P:DNA repair"/>
    <property type="evidence" value="ECO:0007669"/>
    <property type="project" value="UniProtKB-UniRule"/>
</dbReference>
<evidence type="ECO:0000256" key="5">
    <source>
        <dbReference type="ARBA" id="ARBA00023204"/>
    </source>
</evidence>
<comment type="domain">
    <text evidence="6">Has three domains with a flexible linker between the domains II and III and assumes an 'L' shape. Domain III is highly mobile and contacts RuvB.</text>
</comment>
<keyword evidence="9" id="KW-1185">Reference proteome</keyword>
<keyword evidence="5 6" id="KW-0234">DNA repair</keyword>
<dbReference type="SMART" id="SM00278">
    <property type="entry name" value="HhH1"/>
    <property type="match status" value="2"/>
</dbReference>
<dbReference type="Gene3D" id="2.40.50.140">
    <property type="entry name" value="Nucleic acid-binding proteins"/>
    <property type="match status" value="1"/>
</dbReference>
<dbReference type="NCBIfam" id="TIGR00084">
    <property type="entry name" value="ruvA"/>
    <property type="match status" value="1"/>
</dbReference>
<sequence length="204" mass="22853">MYEYIKGIVTFVSPAYIVLETNGIGYQLFIANPFRFSSKLNEEATIYVHQAVREDAITLYGFKDYTEKQLYLKLLSVSGIGPKSGLAILANDNHQGLVQAIENEDAAYLTKFPGVGKKTASQIVLDLKGKLADLTVTPVENTVDYQQELVLSNNYNHVTEAVEALEALGYSVKEIKKVEPQIRKLNKESTDAYLREALRLLMKK</sequence>
<name>A0A1H1BBU4_9LACT</name>
<dbReference type="GO" id="GO:0006310">
    <property type="term" value="P:DNA recombination"/>
    <property type="evidence" value="ECO:0007669"/>
    <property type="project" value="UniProtKB-UniRule"/>
</dbReference>
<comment type="similarity">
    <text evidence="6">Belongs to the RuvA family.</text>
</comment>
<dbReference type="GO" id="GO:0009378">
    <property type="term" value="F:four-way junction helicase activity"/>
    <property type="evidence" value="ECO:0007669"/>
    <property type="project" value="InterPro"/>
</dbReference>
<dbReference type="GO" id="GO:0005524">
    <property type="term" value="F:ATP binding"/>
    <property type="evidence" value="ECO:0007669"/>
    <property type="project" value="InterPro"/>
</dbReference>
<keyword evidence="2 6" id="KW-0227">DNA damage</keyword>
<comment type="function">
    <text evidence="6">The RuvA-RuvB-RuvC complex processes Holliday junction (HJ) DNA during genetic recombination and DNA repair, while the RuvA-RuvB complex plays an important role in the rescue of blocked DNA replication forks via replication fork reversal (RFR). RuvA specifically binds to HJ cruciform DNA, conferring on it an open structure. The RuvB hexamer acts as an ATP-dependent pump, pulling dsDNA into and through the RuvAB complex. HJ branch migration allows RuvC to scan DNA until it finds its consensus sequence, where it cleaves and resolves the cruciform DNA.</text>
</comment>
<dbReference type="SUPFAM" id="SSF47781">
    <property type="entry name" value="RuvA domain 2-like"/>
    <property type="match status" value="1"/>
</dbReference>
<keyword evidence="4 6" id="KW-0233">DNA recombination</keyword>
<dbReference type="InterPro" id="IPR036267">
    <property type="entry name" value="RuvA_C_sf"/>
</dbReference>
<dbReference type="CDD" id="cd14332">
    <property type="entry name" value="UBA_RuvA_C"/>
    <property type="match status" value="1"/>
</dbReference>
<dbReference type="Pfam" id="PF07499">
    <property type="entry name" value="RuvA_C"/>
    <property type="match status" value="1"/>
</dbReference>
<dbReference type="HAMAP" id="MF_00031">
    <property type="entry name" value="DNA_HJ_migration_RuvA"/>
    <property type="match status" value="1"/>
</dbReference>
<evidence type="ECO:0000256" key="6">
    <source>
        <dbReference type="HAMAP-Rule" id="MF_00031"/>
    </source>
</evidence>
<evidence type="ECO:0000256" key="2">
    <source>
        <dbReference type="ARBA" id="ARBA00022763"/>
    </source>
</evidence>
<dbReference type="Gene3D" id="1.10.8.10">
    <property type="entry name" value="DNA helicase RuvA subunit, C-terminal domain"/>
    <property type="match status" value="1"/>
</dbReference>
<feature type="domain" description="Helix-hairpin-helix DNA-binding motif class 1" evidence="7">
    <location>
        <begin position="72"/>
        <end position="91"/>
    </location>
</feature>
<keyword evidence="8" id="KW-0547">Nucleotide-binding</keyword>
<accession>A0A1H1BBU4</accession>
<dbReference type="OrthoDB" id="5293449at2"/>
<dbReference type="EMBL" id="FNJW01000008">
    <property type="protein sequence ID" value="SDQ49321.1"/>
    <property type="molecule type" value="Genomic_DNA"/>
</dbReference>
<gene>
    <name evidence="6" type="primary">ruvA</name>
    <name evidence="8" type="ORF">SAMN04487752_2514</name>
</gene>
<dbReference type="InterPro" id="IPR010994">
    <property type="entry name" value="RuvA_2-like"/>
</dbReference>
<feature type="region of interest" description="Domain III" evidence="6">
    <location>
        <begin position="147"/>
        <end position="204"/>
    </location>
</feature>
<organism evidence="8 9">
    <name type="scientific">Carnobacterium viridans</name>
    <dbReference type="NCBI Taxonomy" id="174587"/>
    <lineage>
        <taxon>Bacteria</taxon>
        <taxon>Bacillati</taxon>
        <taxon>Bacillota</taxon>
        <taxon>Bacilli</taxon>
        <taxon>Lactobacillales</taxon>
        <taxon>Carnobacteriaceae</taxon>
        <taxon>Carnobacterium</taxon>
    </lineage>
</organism>
<comment type="subunit">
    <text evidence="6">Homotetramer. Forms an RuvA(8)-RuvB(12)-Holliday junction (HJ) complex. HJ DNA is sandwiched between 2 RuvA tetramers; dsDNA enters through RuvA and exits via RuvB. An RuvB hexamer assembles on each DNA strand where it exits the tetramer. Each RuvB hexamer is contacted by two RuvA subunits (via domain III) on 2 adjacent RuvB subunits; this complex drives branch migration. In the full resolvosome a probable DNA-RuvA(4)-RuvB(12)-RuvC(2) complex forms which resolves the HJ.</text>
</comment>
<dbReference type="SUPFAM" id="SSF46929">
    <property type="entry name" value="DNA helicase RuvA subunit, C-terminal domain"/>
    <property type="match status" value="1"/>
</dbReference>
<dbReference type="Pfam" id="PF14520">
    <property type="entry name" value="HHH_5"/>
    <property type="match status" value="1"/>
</dbReference>
<dbReference type="InterPro" id="IPR011114">
    <property type="entry name" value="RuvA_C"/>
</dbReference>